<keyword evidence="2 5" id="KW-0238">DNA-binding</keyword>
<evidence type="ECO:0000256" key="1">
    <source>
        <dbReference type="ARBA" id="ARBA00023015"/>
    </source>
</evidence>
<dbReference type="PRINTS" id="PR00598">
    <property type="entry name" value="HTHMARR"/>
</dbReference>
<dbReference type="Gene3D" id="1.10.10.10">
    <property type="entry name" value="Winged helix-like DNA-binding domain superfamily/Winged helix DNA-binding domain"/>
    <property type="match status" value="1"/>
</dbReference>
<name>A0A7Z0EIU9_9ACTN</name>
<accession>A0A7Z0EIU9</accession>
<keyword evidence="3" id="KW-0804">Transcription</keyword>
<dbReference type="PANTHER" id="PTHR33164:SF43">
    <property type="entry name" value="HTH-TYPE TRANSCRIPTIONAL REPRESSOR YETL"/>
    <property type="match status" value="1"/>
</dbReference>
<dbReference type="Pfam" id="PF12802">
    <property type="entry name" value="MarR_2"/>
    <property type="match status" value="1"/>
</dbReference>
<feature type="domain" description="HTH marR-type" evidence="4">
    <location>
        <begin position="4"/>
        <end position="141"/>
    </location>
</feature>
<evidence type="ECO:0000313" key="5">
    <source>
        <dbReference type="EMBL" id="NYJ32900.1"/>
    </source>
</evidence>
<sequence length="159" mass="16934">MDHDRDFGVLVGRAFQRMVAELHAHLAEAGFAALGQSLGFAIKEVAAAGADGLTTARLAARMGVTHQGAAKAVDEMVAAGYVRRVPDPQDGRSKRLVLTDHGRALLAAGHAFHQDYERRLADRVGPEHVAAAREVLAAMRGMEAPREEAATGRAPRPLI</sequence>
<keyword evidence="6" id="KW-1185">Reference proteome</keyword>
<dbReference type="AlphaFoldDB" id="A0A7Z0EIU9"/>
<dbReference type="PROSITE" id="PS50995">
    <property type="entry name" value="HTH_MARR_2"/>
    <property type="match status" value="1"/>
</dbReference>
<comment type="caution">
    <text evidence="5">The sequence shown here is derived from an EMBL/GenBank/DDBJ whole genome shotgun (WGS) entry which is preliminary data.</text>
</comment>
<keyword evidence="1" id="KW-0805">Transcription regulation</keyword>
<dbReference type="InterPro" id="IPR000835">
    <property type="entry name" value="HTH_MarR-typ"/>
</dbReference>
<evidence type="ECO:0000259" key="4">
    <source>
        <dbReference type="PROSITE" id="PS50995"/>
    </source>
</evidence>
<evidence type="ECO:0000256" key="2">
    <source>
        <dbReference type="ARBA" id="ARBA00023125"/>
    </source>
</evidence>
<dbReference type="GO" id="GO:0003677">
    <property type="term" value="F:DNA binding"/>
    <property type="evidence" value="ECO:0007669"/>
    <property type="project" value="UniProtKB-KW"/>
</dbReference>
<dbReference type="InterPro" id="IPR023187">
    <property type="entry name" value="Tscrpt_reg_MarR-type_CS"/>
</dbReference>
<dbReference type="SMART" id="SM00347">
    <property type="entry name" value="HTH_MARR"/>
    <property type="match status" value="1"/>
</dbReference>
<proteinExistence type="predicted"/>
<reference evidence="5 6" key="1">
    <citation type="submission" date="2020-07" db="EMBL/GenBank/DDBJ databases">
        <title>Sequencing the genomes of 1000 actinobacteria strains.</title>
        <authorList>
            <person name="Klenk H.-P."/>
        </authorList>
    </citation>
    <scope>NUCLEOTIDE SEQUENCE [LARGE SCALE GENOMIC DNA]</scope>
    <source>
        <strain evidence="5 6">DSM 44442</strain>
    </source>
</reference>
<dbReference type="InterPro" id="IPR039422">
    <property type="entry name" value="MarR/SlyA-like"/>
</dbReference>
<organism evidence="5 6">
    <name type="scientific">Nocardiopsis aegyptia</name>
    <dbReference type="NCBI Taxonomy" id="220378"/>
    <lineage>
        <taxon>Bacteria</taxon>
        <taxon>Bacillati</taxon>
        <taxon>Actinomycetota</taxon>
        <taxon>Actinomycetes</taxon>
        <taxon>Streptosporangiales</taxon>
        <taxon>Nocardiopsidaceae</taxon>
        <taxon>Nocardiopsis</taxon>
    </lineage>
</organism>
<evidence type="ECO:0000256" key="3">
    <source>
        <dbReference type="ARBA" id="ARBA00023163"/>
    </source>
</evidence>
<dbReference type="Proteomes" id="UP000572051">
    <property type="component" value="Unassembled WGS sequence"/>
</dbReference>
<dbReference type="SUPFAM" id="SSF46785">
    <property type="entry name" value="Winged helix' DNA-binding domain"/>
    <property type="match status" value="1"/>
</dbReference>
<protein>
    <submittedName>
        <fullName evidence="5">DNA-binding MarR family transcriptional regulator</fullName>
    </submittedName>
</protein>
<dbReference type="InterPro" id="IPR036388">
    <property type="entry name" value="WH-like_DNA-bd_sf"/>
</dbReference>
<dbReference type="PANTHER" id="PTHR33164">
    <property type="entry name" value="TRANSCRIPTIONAL REGULATOR, MARR FAMILY"/>
    <property type="match status" value="1"/>
</dbReference>
<dbReference type="GO" id="GO:0003700">
    <property type="term" value="F:DNA-binding transcription factor activity"/>
    <property type="evidence" value="ECO:0007669"/>
    <property type="project" value="InterPro"/>
</dbReference>
<dbReference type="PROSITE" id="PS01117">
    <property type="entry name" value="HTH_MARR_1"/>
    <property type="match status" value="1"/>
</dbReference>
<evidence type="ECO:0000313" key="6">
    <source>
        <dbReference type="Proteomes" id="UP000572051"/>
    </source>
</evidence>
<dbReference type="GO" id="GO:0006950">
    <property type="term" value="P:response to stress"/>
    <property type="evidence" value="ECO:0007669"/>
    <property type="project" value="TreeGrafter"/>
</dbReference>
<gene>
    <name evidence="5" type="ORF">HNR10_000781</name>
</gene>
<dbReference type="EMBL" id="JACCFS010000001">
    <property type="protein sequence ID" value="NYJ32900.1"/>
    <property type="molecule type" value="Genomic_DNA"/>
</dbReference>
<dbReference type="RefSeq" id="WP_179820880.1">
    <property type="nucleotide sequence ID" value="NZ_JACCFS010000001.1"/>
</dbReference>
<dbReference type="InterPro" id="IPR036390">
    <property type="entry name" value="WH_DNA-bd_sf"/>
</dbReference>